<feature type="region of interest" description="Disordered" evidence="3">
    <location>
        <begin position="1"/>
        <end position="25"/>
    </location>
</feature>
<reference evidence="4 5" key="1">
    <citation type="submission" date="2019-12" db="EMBL/GenBank/DDBJ databases">
        <authorList>
            <person name="Alioto T."/>
            <person name="Alioto T."/>
            <person name="Gomez Garrido J."/>
        </authorList>
    </citation>
    <scope>NUCLEOTIDE SEQUENCE [LARGE SCALE GENOMIC DNA]</scope>
</reference>
<comment type="similarity">
    <text evidence="1">Belongs to the TSR2 family.</text>
</comment>
<dbReference type="Pfam" id="PF10273">
    <property type="entry name" value="WGG"/>
    <property type="match status" value="1"/>
</dbReference>
<proteinExistence type="inferred from homology"/>
<comment type="caution">
    <text evidence="4">The sequence shown here is derived from an EMBL/GenBank/DDBJ whole genome shotgun (WGS) entry which is preliminary data.</text>
</comment>
<dbReference type="PANTHER" id="PTHR21250">
    <property type="entry name" value="PRE-RRNA-PROCESSING PROTEIN TSR2 HOMOLOG"/>
    <property type="match status" value="1"/>
</dbReference>
<dbReference type="EMBL" id="CACTIH010003619">
    <property type="protein sequence ID" value="CAA2978469.1"/>
    <property type="molecule type" value="Genomic_DNA"/>
</dbReference>
<dbReference type="GO" id="GO:0006364">
    <property type="term" value="P:rRNA processing"/>
    <property type="evidence" value="ECO:0007669"/>
    <property type="project" value="UniProtKB-KW"/>
</dbReference>
<evidence type="ECO:0000256" key="1">
    <source>
        <dbReference type="ARBA" id="ARBA00006524"/>
    </source>
</evidence>
<dbReference type="Proteomes" id="UP000594638">
    <property type="component" value="Unassembled WGS sequence"/>
</dbReference>
<keyword evidence="5" id="KW-1185">Reference proteome</keyword>
<dbReference type="Gramene" id="OE9A096402T4">
    <property type="protein sequence ID" value="OE9A096402C4"/>
    <property type="gene ID" value="OE9A096402"/>
</dbReference>
<organism evidence="4 5">
    <name type="scientific">Olea europaea subsp. europaea</name>
    <dbReference type="NCBI Taxonomy" id="158383"/>
    <lineage>
        <taxon>Eukaryota</taxon>
        <taxon>Viridiplantae</taxon>
        <taxon>Streptophyta</taxon>
        <taxon>Embryophyta</taxon>
        <taxon>Tracheophyta</taxon>
        <taxon>Spermatophyta</taxon>
        <taxon>Magnoliopsida</taxon>
        <taxon>eudicotyledons</taxon>
        <taxon>Gunneridae</taxon>
        <taxon>Pentapetalae</taxon>
        <taxon>asterids</taxon>
        <taxon>lamiids</taxon>
        <taxon>Lamiales</taxon>
        <taxon>Oleaceae</taxon>
        <taxon>Oleeae</taxon>
        <taxon>Olea</taxon>
    </lineage>
</organism>
<protein>
    <recommendedName>
        <fullName evidence="6">Pre-rRNA-processing protein TSR2 homolog</fullName>
    </recommendedName>
</protein>
<evidence type="ECO:0000313" key="5">
    <source>
        <dbReference type="Proteomes" id="UP000594638"/>
    </source>
</evidence>
<evidence type="ECO:0000256" key="3">
    <source>
        <dbReference type="SAM" id="MobiDB-lite"/>
    </source>
</evidence>
<dbReference type="AlphaFoldDB" id="A0A8S0RGD5"/>
<name>A0A8S0RGD5_OLEEU</name>
<sequence>MESLNGAVEPVPSCSQEDQGRFSPPQERISKLLSQWTALQMAVQNEWGGCDSLEKSEQLAHEVLSWLFQSKELLQVEDLENLLHERLLLSFNTEIEDGSIEEVLYFLMAYALLLLVESA</sequence>
<evidence type="ECO:0008006" key="6">
    <source>
        <dbReference type="Google" id="ProtNLM"/>
    </source>
</evidence>
<evidence type="ECO:0000256" key="2">
    <source>
        <dbReference type="ARBA" id="ARBA00022552"/>
    </source>
</evidence>
<accession>A0A8S0RGD5</accession>
<dbReference type="InterPro" id="IPR019398">
    <property type="entry name" value="Pre-rRNA_process_TSR2"/>
</dbReference>
<dbReference type="OrthoDB" id="263560at2759"/>
<keyword evidence="2" id="KW-0698">rRNA processing</keyword>
<gene>
    <name evidence="4" type="ORF">OLEA9_A096402</name>
</gene>
<evidence type="ECO:0000313" key="4">
    <source>
        <dbReference type="EMBL" id="CAA2978469.1"/>
    </source>
</evidence>